<gene>
    <name evidence="9" type="ORF">J8273_7741</name>
</gene>
<accession>A0A8J6APS7</accession>
<evidence type="ECO:0000256" key="8">
    <source>
        <dbReference type="SAM" id="Phobius"/>
    </source>
</evidence>
<dbReference type="Proteomes" id="UP000717585">
    <property type="component" value="Unassembled WGS sequence"/>
</dbReference>
<comment type="subcellular location">
    <subcellularLocation>
        <location evidence="6">Endomembrane system</location>
        <topology evidence="6">Single-pass type IV membrane protein</topology>
    </subcellularLocation>
</comment>
<evidence type="ECO:0000256" key="7">
    <source>
        <dbReference type="PIRNR" id="PIRNR028865"/>
    </source>
</evidence>
<evidence type="ECO:0000256" key="6">
    <source>
        <dbReference type="ARBA" id="ARBA00046280"/>
    </source>
</evidence>
<keyword evidence="1 7" id="KW-0813">Transport</keyword>
<evidence type="ECO:0000256" key="5">
    <source>
        <dbReference type="ARBA" id="ARBA00023136"/>
    </source>
</evidence>
<evidence type="ECO:0000313" key="10">
    <source>
        <dbReference type="Proteomes" id="UP000717585"/>
    </source>
</evidence>
<keyword evidence="3 7" id="KW-0653">Protein transport</keyword>
<dbReference type="InterPro" id="IPR027027">
    <property type="entry name" value="GOSR2/Membrin/Bos1"/>
</dbReference>
<keyword evidence="2 8" id="KW-0812">Transmembrane</keyword>
<dbReference type="GO" id="GO:0016192">
    <property type="term" value="P:vesicle-mediated transport"/>
    <property type="evidence" value="ECO:0007669"/>
    <property type="project" value="InterPro"/>
</dbReference>
<reference evidence="9" key="1">
    <citation type="submission" date="2021-05" db="EMBL/GenBank/DDBJ databases">
        <title>A free-living protist that lacks canonical eukaryotic 1 DNA replication and segregation systems.</title>
        <authorList>
            <person name="Salas-Leiva D.E."/>
            <person name="Tromer E.C."/>
            <person name="Curtis B.A."/>
            <person name="Jerlstrom-Hultqvist J."/>
            <person name="Kolisko M."/>
            <person name="Yi Z."/>
            <person name="Salas-Leiva J.S."/>
            <person name="Gallot-Lavallee L."/>
            <person name="Kops G.J.P.L."/>
            <person name="Archibald J.M."/>
            <person name="Simpson A.G.B."/>
            <person name="Roger A.J."/>
        </authorList>
    </citation>
    <scope>NUCLEOTIDE SEQUENCE</scope>
    <source>
        <strain evidence="9">BICM</strain>
    </source>
</reference>
<dbReference type="EMBL" id="JAHDYR010000064">
    <property type="protein sequence ID" value="KAG9390391.1"/>
    <property type="molecule type" value="Genomic_DNA"/>
</dbReference>
<dbReference type="PIRSF" id="PIRSF028865">
    <property type="entry name" value="Membrin-2"/>
    <property type="match status" value="1"/>
</dbReference>
<dbReference type="AlphaFoldDB" id="A0A8J6APS7"/>
<feature type="transmembrane region" description="Helical" evidence="8">
    <location>
        <begin position="199"/>
        <end position="219"/>
    </location>
</feature>
<keyword evidence="4 8" id="KW-1133">Transmembrane helix</keyword>
<comment type="caution">
    <text evidence="9">The sequence shown here is derived from an EMBL/GenBank/DDBJ whole genome shotgun (WGS) entry which is preliminary data.</text>
</comment>
<evidence type="ECO:0000256" key="3">
    <source>
        <dbReference type="ARBA" id="ARBA00022927"/>
    </source>
</evidence>
<keyword evidence="10" id="KW-1185">Reference proteome</keyword>
<sequence length="220" mass="24675">MESFGVVSLEKKSDHVQSLSQKILAAFGELERLDESVDALPRRNELMSTVRESFEEAEHLLRQVNDMLHVIPAADNAEWSSRIHAQREYLAFLQSDREVHLRIQDSVQMEADREQLLAGSAPITLTAAQAEQRGRDNLADWQQQVSQMLEMGGAAISDLGRQGAQLRALAHRTRVLVARFEYGRKLLGAIESTEKTNQLIAVGGMSVLIVGFVIVMWLLR</sequence>
<proteinExistence type="predicted"/>
<evidence type="ECO:0000256" key="1">
    <source>
        <dbReference type="ARBA" id="ARBA00022448"/>
    </source>
</evidence>
<name>A0A8J6APS7_9EUKA</name>
<dbReference type="GO" id="GO:0005794">
    <property type="term" value="C:Golgi apparatus"/>
    <property type="evidence" value="ECO:0007669"/>
    <property type="project" value="InterPro"/>
</dbReference>
<protein>
    <submittedName>
        <fullName evidence="9">CBN-GOS-28 protein</fullName>
    </submittedName>
</protein>
<evidence type="ECO:0000256" key="2">
    <source>
        <dbReference type="ARBA" id="ARBA00022692"/>
    </source>
</evidence>
<organism evidence="9 10">
    <name type="scientific">Carpediemonas membranifera</name>
    <dbReference type="NCBI Taxonomy" id="201153"/>
    <lineage>
        <taxon>Eukaryota</taxon>
        <taxon>Metamonada</taxon>
        <taxon>Carpediemonas-like organisms</taxon>
        <taxon>Carpediemonas</taxon>
    </lineage>
</organism>
<dbReference type="GO" id="GO:0005484">
    <property type="term" value="F:SNAP receptor activity"/>
    <property type="evidence" value="ECO:0007669"/>
    <property type="project" value="InterPro"/>
</dbReference>
<dbReference type="GO" id="GO:0015031">
    <property type="term" value="P:protein transport"/>
    <property type="evidence" value="ECO:0007669"/>
    <property type="project" value="UniProtKB-KW"/>
</dbReference>
<keyword evidence="5 7" id="KW-0472">Membrane</keyword>
<evidence type="ECO:0000313" key="9">
    <source>
        <dbReference type="EMBL" id="KAG9390391.1"/>
    </source>
</evidence>
<evidence type="ECO:0000256" key="4">
    <source>
        <dbReference type="ARBA" id="ARBA00022989"/>
    </source>
</evidence>